<dbReference type="GO" id="GO:0008312">
    <property type="term" value="F:7S RNA binding"/>
    <property type="evidence" value="ECO:0007669"/>
    <property type="project" value="InterPro"/>
</dbReference>
<dbReference type="GO" id="GO:0005786">
    <property type="term" value="C:signal recognition particle, endoplasmic reticulum targeting"/>
    <property type="evidence" value="ECO:0007669"/>
    <property type="project" value="UniProtKB-KW"/>
</dbReference>
<evidence type="ECO:0000313" key="5">
    <source>
        <dbReference type="EMBL" id="SCU68102.1"/>
    </source>
</evidence>
<accession>A0A1G4I7U8</accession>
<dbReference type="PANTHER" id="PTHR17453">
    <property type="entry name" value="SIGNAL RECOGNITION PARTICLE 19 KD PROTEIN"/>
    <property type="match status" value="1"/>
</dbReference>
<name>A0A1G4I7U8_TRYEQ</name>
<evidence type="ECO:0000256" key="2">
    <source>
        <dbReference type="ARBA" id="ARBA00022490"/>
    </source>
</evidence>
<evidence type="ECO:0000256" key="4">
    <source>
        <dbReference type="ARBA" id="ARBA00023274"/>
    </source>
</evidence>
<dbReference type="Gene3D" id="3.30.56.30">
    <property type="entry name" value="Signal recognition particle, SRP19-like subunit"/>
    <property type="match status" value="1"/>
</dbReference>
<protein>
    <submittedName>
        <fullName evidence="5">SRP19 protein, putative</fullName>
    </submittedName>
</protein>
<comment type="caution">
    <text evidence="5">The sequence shown here is derived from an EMBL/GenBank/DDBJ whole genome shotgun (WGS) entry which is preliminary data.</text>
</comment>
<keyword evidence="6" id="KW-1185">Reference proteome</keyword>
<organism evidence="5 6">
    <name type="scientific">Trypanosoma equiperdum</name>
    <dbReference type="NCBI Taxonomy" id="5694"/>
    <lineage>
        <taxon>Eukaryota</taxon>
        <taxon>Discoba</taxon>
        <taxon>Euglenozoa</taxon>
        <taxon>Kinetoplastea</taxon>
        <taxon>Metakinetoplastina</taxon>
        <taxon>Trypanosomatida</taxon>
        <taxon>Trypanosomatidae</taxon>
        <taxon>Trypanosoma</taxon>
    </lineage>
</organism>
<keyword evidence="3" id="KW-0733">Signal recognition particle</keyword>
<proteinExistence type="predicted"/>
<dbReference type="InterPro" id="IPR036521">
    <property type="entry name" value="SRP19-like_sf"/>
</dbReference>
<evidence type="ECO:0000256" key="3">
    <source>
        <dbReference type="ARBA" id="ARBA00023135"/>
    </source>
</evidence>
<dbReference type="GeneID" id="92379136"/>
<gene>
    <name evidence="5" type="ORF">TEOVI_000519600</name>
</gene>
<dbReference type="RefSeq" id="XP_067079325.1">
    <property type="nucleotide sequence ID" value="XM_067223224.1"/>
</dbReference>
<dbReference type="Pfam" id="PF01922">
    <property type="entry name" value="SRP19"/>
    <property type="match status" value="1"/>
</dbReference>
<dbReference type="AlphaFoldDB" id="A0A1G4I7U8"/>
<sequence>MKPSQPSYDKQAYQTIYPQYLDAELTPHDGRRLTRTQAVDDPTTNEVVEALKELGYTDIFVEPSASFPRSQGSIKYIMPPKGCVKVAIKRPKGEHYIPKSDFDTQTRGVTVEDIPNKMELLRRVSALIKIQHALKKQAEAAAASQTANTRKK</sequence>
<keyword evidence="4" id="KW-0687">Ribonucleoprotein</keyword>
<dbReference type="Proteomes" id="UP000195570">
    <property type="component" value="Unassembled WGS sequence"/>
</dbReference>
<dbReference type="VEuPathDB" id="TriTrypDB:TEOVI_000519600"/>
<keyword evidence="2" id="KW-0963">Cytoplasm</keyword>
<reference evidence="5" key="1">
    <citation type="submission" date="2016-09" db="EMBL/GenBank/DDBJ databases">
        <authorList>
            <person name="Hebert L."/>
            <person name="Moumen B."/>
        </authorList>
    </citation>
    <scope>NUCLEOTIDE SEQUENCE [LARGE SCALE GENOMIC DNA]</scope>
    <source>
        <strain evidence="5">OVI</strain>
    </source>
</reference>
<dbReference type="PANTHER" id="PTHR17453:SF0">
    <property type="entry name" value="SIGNAL RECOGNITION PARTICLE 19 KDA PROTEIN"/>
    <property type="match status" value="1"/>
</dbReference>
<comment type="subcellular location">
    <subcellularLocation>
        <location evidence="1">Cytoplasm</location>
    </subcellularLocation>
</comment>
<evidence type="ECO:0000313" key="6">
    <source>
        <dbReference type="Proteomes" id="UP000195570"/>
    </source>
</evidence>
<dbReference type="InterPro" id="IPR002778">
    <property type="entry name" value="Signal_recog_particle_SRP19"/>
</dbReference>
<dbReference type="SUPFAM" id="SSF69695">
    <property type="entry name" value="SRP19"/>
    <property type="match status" value="1"/>
</dbReference>
<dbReference type="GO" id="GO:0006617">
    <property type="term" value="P:SRP-dependent cotranslational protein targeting to membrane, signal sequence recognition"/>
    <property type="evidence" value="ECO:0007669"/>
    <property type="project" value="TreeGrafter"/>
</dbReference>
<evidence type="ECO:0000256" key="1">
    <source>
        <dbReference type="ARBA" id="ARBA00004496"/>
    </source>
</evidence>
<dbReference type="EMBL" id="CZPT02000889">
    <property type="protein sequence ID" value="SCU68102.1"/>
    <property type="molecule type" value="Genomic_DNA"/>
</dbReference>